<evidence type="ECO:0000256" key="1">
    <source>
        <dbReference type="SAM" id="Phobius"/>
    </source>
</evidence>
<comment type="caution">
    <text evidence="5">The sequence shown here is derived from an EMBL/GenBank/DDBJ whole genome shotgun (WGS) entry which is preliminary data.</text>
</comment>
<dbReference type="Proteomes" id="UP000034932">
    <property type="component" value="Unassembled WGS sequence"/>
</dbReference>
<dbReference type="STRING" id="1618573.UT19_C0010G0022"/>
<sequence>MIKRPFLAILLCLTIVFLIRPSQSVFAQVDYEITDFSNKITLQEDTSLLVEETIIVDFHVSRHGIYRIIPVTYSYKGKTIRADFKLVKITDESGSPYKYDKSRIGQSVQLKIGDPDITISGEHTYVLTYKVNDVVQRYDTHDEIYWNVTGHEWDTDIITSSVRVNSPFAKIEKVDCFAGSFGSTQRECNSSFSEKEADFSSSTILGDGRDFTIVVALNKESDLVFPGKAENLLDFMFDNWGYLVSIIPFAVVSYFWFKKGRDKKYASDNVYYEPDVKKIIDRPVFAREYLPMVYAPIQGYSPSEIGTVVDEKVDIHDIVAEITELARLGFLKIEKIEKKKLIGKVDDFAFIKLEKDTKGLAEYQTYLLEKLFDEDTTASSIKEIEKVYRGDEKKLKENLKLASEDKYVLLSSLKNNFYKHLDEFKKKLYESLEIERVFDGKPDKVKQKWVGIFIILEMTSVIILFNFVSITANFFPLIFFGLLSIPSVIFAISMPRRTAKGYSLFRQIKGLTFYLGKGKWREEIAEKHLFFGEMLPLAIALGIVDKLVKEMEVLGVAAPQYFGGVATGAIYHDLTRFESSTASTFVSAPGGKWSGSSSWSGGSGFGGGSSGGGFGGGGVGSW</sequence>
<evidence type="ECO:0000313" key="6">
    <source>
        <dbReference type="Proteomes" id="UP000034932"/>
    </source>
</evidence>
<dbReference type="InterPro" id="IPR048389">
    <property type="entry name" value="YciQ-like_C"/>
</dbReference>
<gene>
    <name evidence="5" type="ORF">UT19_C0010G0022</name>
</gene>
<feature type="chain" id="PRO_5002533438" description="DUF2207 domain-containing protein" evidence="2">
    <location>
        <begin position="28"/>
        <end position="622"/>
    </location>
</feature>
<evidence type="ECO:0000313" key="5">
    <source>
        <dbReference type="EMBL" id="KKQ93578.1"/>
    </source>
</evidence>
<keyword evidence="2" id="KW-0732">Signal</keyword>
<keyword evidence="1" id="KW-0472">Membrane</keyword>
<organism evidence="5 6">
    <name type="scientific">Candidatus Woesebacteria bacterium GW2011_GWB1_39_10b</name>
    <dbReference type="NCBI Taxonomy" id="1618573"/>
    <lineage>
        <taxon>Bacteria</taxon>
        <taxon>Candidatus Woeseibacteriota</taxon>
    </lineage>
</organism>
<dbReference type="InterPro" id="IPR018702">
    <property type="entry name" value="DUF2207"/>
</dbReference>
<reference evidence="5 6" key="1">
    <citation type="journal article" date="2015" name="Nature">
        <title>rRNA introns, odd ribosomes, and small enigmatic genomes across a large radiation of phyla.</title>
        <authorList>
            <person name="Brown C.T."/>
            <person name="Hug L.A."/>
            <person name="Thomas B.C."/>
            <person name="Sharon I."/>
            <person name="Castelle C.J."/>
            <person name="Singh A."/>
            <person name="Wilkins M.J."/>
            <person name="Williams K.H."/>
            <person name="Banfield J.F."/>
        </authorList>
    </citation>
    <scope>NUCLEOTIDE SEQUENCE [LARGE SCALE GENOMIC DNA]</scope>
</reference>
<protein>
    <recommendedName>
        <fullName evidence="7">DUF2207 domain-containing protein</fullName>
    </recommendedName>
</protein>
<feature type="transmembrane region" description="Helical" evidence="1">
    <location>
        <begin position="474"/>
        <end position="494"/>
    </location>
</feature>
<dbReference type="Pfam" id="PF09972">
    <property type="entry name" value="DUF2207"/>
    <property type="match status" value="1"/>
</dbReference>
<feature type="signal peptide" evidence="2">
    <location>
        <begin position="1"/>
        <end position="27"/>
    </location>
</feature>
<proteinExistence type="predicted"/>
<dbReference type="AlphaFoldDB" id="A0A0G0LNT7"/>
<keyword evidence="1" id="KW-1133">Transmembrane helix</keyword>
<dbReference type="Pfam" id="PF20990">
    <property type="entry name" value="DUF2207_C"/>
    <property type="match status" value="1"/>
</dbReference>
<evidence type="ECO:0008006" key="7">
    <source>
        <dbReference type="Google" id="ProtNLM"/>
    </source>
</evidence>
<evidence type="ECO:0000259" key="3">
    <source>
        <dbReference type="Pfam" id="PF09972"/>
    </source>
</evidence>
<accession>A0A0G0LNT7</accession>
<keyword evidence="1" id="KW-0812">Transmembrane</keyword>
<feature type="transmembrane region" description="Helical" evidence="1">
    <location>
        <begin position="240"/>
        <end position="257"/>
    </location>
</feature>
<feature type="transmembrane region" description="Helical" evidence="1">
    <location>
        <begin position="449"/>
        <end position="468"/>
    </location>
</feature>
<feature type="domain" description="DUF2207" evidence="3">
    <location>
        <begin position="32"/>
        <end position="178"/>
    </location>
</feature>
<name>A0A0G0LNT7_9BACT</name>
<feature type="domain" description="Predicted membrane protein YciQ-like C-terminal" evidence="4">
    <location>
        <begin position="295"/>
        <end position="551"/>
    </location>
</feature>
<evidence type="ECO:0000259" key="4">
    <source>
        <dbReference type="Pfam" id="PF20990"/>
    </source>
</evidence>
<evidence type="ECO:0000256" key="2">
    <source>
        <dbReference type="SAM" id="SignalP"/>
    </source>
</evidence>
<dbReference type="EMBL" id="LBVW01000010">
    <property type="protein sequence ID" value="KKQ93578.1"/>
    <property type="molecule type" value="Genomic_DNA"/>
</dbReference>